<dbReference type="Proteomes" id="UP000886251">
    <property type="component" value="Unassembled WGS sequence"/>
</dbReference>
<name>A0A831RL06_9GAMM</name>
<protein>
    <recommendedName>
        <fullName evidence="2">SRPBCC family protein</fullName>
    </recommendedName>
</protein>
<evidence type="ECO:0000313" key="1">
    <source>
        <dbReference type="EMBL" id="HEB96580.1"/>
    </source>
</evidence>
<dbReference type="EMBL" id="DRKP01000103">
    <property type="protein sequence ID" value="HEB96580.1"/>
    <property type="molecule type" value="Genomic_DNA"/>
</dbReference>
<organism evidence="1">
    <name type="scientific">Sedimenticola thiotaurini</name>
    <dbReference type="NCBI Taxonomy" id="1543721"/>
    <lineage>
        <taxon>Bacteria</taxon>
        <taxon>Pseudomonadati</taxon>
        <taxon>Pseudomonadota</taxon>
        <taxon>Gammaproteobacteria</taxon>
        <taxon>Chromatiales</taxon>
        <taxon>Sedimenticolaceae</taxon>
        <taxon>Sedimenticola</taxon>
    </lineage>
</organism>
<comment type="caution">
    <text evidence="1">The sequence shown here is derived from an EMBL/GenBank/DDBJ whole genome shotgun (WGS) entry which is preliminary data.</text>
</comment>
<evidence type="ECO:0008006" key="2">
    <source>
        <dbReference type="Google" id="ProtNLM"/>
    </source>
</evidence>
<dbReference type="AlphaFoldDB" id="A0A831RL06"/>
<sequence>MRITVPKRVRRTYTQRLEAEPARVFPLLCPVRETEWIAGWEPLQVLSDSGVAESDCVFLTQAFPCDAIWYVTRHEPEEGFLEMIKITPEVTACRLTIRLAAADVGTEATITYLHTSLGPEGDAYIDSFSEEFYRNFMQEWEARMNHFLATGEPLLTDEA</sequence>
<accession>A0A831RL06</accession>
<reference evidence="1" key="1">
    <citation type="journal article" date="2020" name="mSystems">
        <title>Genome- and Community-Level Interaction Insights into Carbon Utilization and Element Cycling Functions of Hydrothermarchaeota in Hydrothermal Sediment.</title>
        <authorList>
            <person name="Zhou Z."/>
            <person name="Liu Y."/>
            <person name="Xu W."/>
            <person name="Pan J."/>
            <person name="Luo Z.H."/>
            <person name="Li M."/>
        </authorList>
    </citation>
    <scope>NUCLEOTIDE SEQUENCE [LARGE SCALE GENOMIC DNA]</scope>
    <source>
        <strain evidence="1">HyVt-443</strain>
    </source>
</reference>
<gene>
    <name evidence="1" type="ORF">ENI96_09145</name>
</gene>
<proteinExistence type="predicted"/>